<evidence type="ECO:0000313" key="3">
    <source>
        <dbReference type="Proteomes" id="UP001176521"/>
    </source>
</evidence>
<sequence>MADLGIVDTVMHALSDDTNSSPSDTDTGSTHSGSSDAASTDEDGADEDEVPPSLPPETPRQLAVLYERSLSLLLPSSSPLVRQGFSLISETMALALSRARILRTHSISICTAVLYFLRRVAAQEKRAGAPCSPGTAVAYLLWRVVGGLGEFHSFVREVAHDSFVKRTRKAESRCMHVAELMSAIGAVVQQAKEDLKLPHIAPSHLPFIEGNLRASLTNLRDVLWSQEEKIITKLSDCITETTILAFIRECGEPEAPPFSTSPSPPLLPTPSQCVSYRDTDLELLELVTWRQARQVRSNILARIRQLAHSGPLTQLLETFSLSCAVDLTKHTYTLAYVIAAEVYHRYQCLSSSQNRWRLVNALAALSIALREAGQLSEAVRVSQHAVELYAAGFDSTSTDGVGMMGLLQLEYSRNLFAQLDIVRSSRNKARQLYASAQQAGIRALDHFRRVQAVNANCNSWAAELNLGRALHHHANLSRYSMGSRAPYQDPDALMTEAIDWIQKAAKRKPLLIEQYLAGLLGEHAGNFACDPEDVIDLCRDAIDIYQRWSAGWEEEMAKKLSQQFFLIGWFQTDNEDWVQVEEALSTAIELDARIGEDSSHCHLLRARARVRNGHFLAALSDAQQVTEPTSIFPNATPTAAAIEGFALWMVAGGLKAKTEEALQTLRSAIDFWHRHGYADKALPLESIDVKDYRLALAWYGAIECVMGKMEAAKKNGKRAVQLALGADGLDTESGQAALARALLFYAATLLQADERVAAKTRIERAIRAMRKAGGRLEAPTARTVWLIAARIYEAGGELEDAAQAREEANQYKCLGYAHRLGVPLS</sequence>
<feature type="compositionally biased region" description="Acidic residues" evidence="1">
    <location>
        <begin position="39"/>
        <end position="50"/>
    </location>
</feature>
<dbReference type="EMBL" id="JAPDMQ010000099">
    <property type="protein sequence ID" value="KAK0535263.1"/>
    <property type="molecule type" value="Genomic_DNA"/>
</dbReference>
<feature type="compositionally biased region" description="Low complexity" evidence="1">
    <location>
        <begin position="16"/>
        <end position="38"/>
    </location>
</feature>
<organism evidence="2 3">
    <name type="scientific">Tilletia horrida</name>
    <dbReference type="NCBI Taxonomy" id="155126"/>
    <lineage>
        <taxon>Eukaryota</taxon>
        <taxon>Fungi</taxon>
        <taxon>Dikarya</taxon>
        <taxon>Basidiomycota</taxon>
        <taxon>Ustilaginomycotina</taxon>
        <taxon>Exobasidiomycetes</taxon>
        <taxon>Tilletiales</taxon>
        <taxon>Tilletiaceae</taxon>
        <taxon>Tilletia</taxon>
    </lineage>
</organism>
<evidence type="ECO:0000313" key="2">
    <source>
        <dbReference type="EMBL" id="KAK0535263.1"/>
    </source>
</evidence>
<comment type="caution">
    <text evidence="2">The sequence shown here is derived from an EMBL/GenBank/DDBJ whole genome shotgun (WGS) entry which is preliminary data.</text>
</comment>
<evidence type="ECO:0000256" key="1">
    <source>
        <dbReference type="SAM" id="MobiDB-lite"/>
    </source>
</evidence>
<feature type="region of interest" description="Disordered" evidence="1">
    <location>
        <begin position="13"/>
        <end position="58"/>
    </location>
</feature>
<protein>
    <submittedName>
        <fullName evidence="2">Uncharacterized protein</fullName>
    </submittedName>
</protein>
<accession>A0AAN6GI31</accession>
<name>A0AAN6GI31_9BASI</name>
<dbReference type="Gene3D" id="1.25.40.10">
    <property type="entry name" value="Tetratricopeptide repeat domain"/>
    <property type="match status" value="1"/>
</dbReference>
<reference evidence="2" key="1">
    <citation type="journal article" date="2023" name="PhytoFront">
        <title>Draft Genome Resources of Seven Strains of Tilletia horrida, Causal Agent of Kernel Smut of Rice.</title>
        <authorList>
            <person name="Khanal S."/>
            <person name="Antony Babu S."/>
            <person name="Zhou X.G."/>
        </authorList>
    </citation>
    <scope>NUCLEOTIDE SEQUENCE</scope>
    <source>
        <strain evidence="2">TX3</strain>
    </source>
</reference>
<dbReference type="AlphaFoldDB" id="A0AAN6GI31"/>
<dbReference type="Proteomes" id="UP001176521">
    <property type="component" value="Unassembled WGS sequence"/>
</dbReference>
<gene>
    <name evidence="2" type="ORF">OC842_002367</name>
</gene>
<dbReference type="SUPFAM" id="SSF48452">
    <property type="entry name" value="TPR-like"/>
    <property type="match status" value="1"/>
</dbReference>
<keyword evidence="3" id="KW-1185">Reference proteome</keyword>
<proteinExistence type="predicted"/>
<dbReference type="InterPro" id="IPR011990">
    <property type="entry name" value="TPR-like_helical_dom_sf"/>
</dbReference>